<evidence type="ECO:0000259" key="2">
    <source>
        <dbReference type="Pfam" id="PF04083"/>
    </source>
</evidence>
<sequence>MALEHIMIIIIPIFIILITHIIHQCESYDFDYERDSRQIFTDTIKEHGYDLEEHHVVNEDDSIVSIFRVVPRSYNTSTYNIHREPILILNGIITESLVYYVRPQFLQHNRSFCGEHFALCLLQTQRYDLWIINSANDQFDDRSKTKYIPFPGGSESETNFWCSSLQSFSRQDLKRIFHLMRLHTKTSTIIYIGYIRAVQSMFALLSVQDRNDKYLNPFILSSGSEFLGRSKQVVGATRSVIRKVPGVYLPSQILSKFLSNIGQIGANNKICAILTLKNRLPNRTTMMTNWREKLKGSHRYVAVNFDVIMIYGQEQWISMLLTIEQLVDVLRSFGENVVEFGCLRPGRSRQFSFA</sequence>
<feature type="domain" description="Partial AB-hydrolase lipase" evidence="2">
    <location>
        <begin position="41"/>
        <end position="99"/>
    </location>
</feature>
<accession>A0A9Q0RNG6</accession>
<reference evidence="3" key="1">
    <citation type="submission" date="2022-12" db="EMBL/GenBank/DDBJ databases">
        <title>Genome assemblies of Blomia tropicalis.</title>
        <authorList>
            <person name="Cui Y."/>
        </authorList>
    </citation>
    <scope>NUCLEOTIDE SEQUENCE</scope>
    <source>
        <tissue evidence="3">Adult mites</tissue>
    </source>
</reference>
<evidence type="ECO:0000313" key="3">
    <source>
        <dbReference type="EMBL" id="KAJ6220764.1"/>
    </source>
</evidence>
<keyword evidence="4" id="KW-1185">Reference proteome</keyword>
<dbReference type="Pfam" id="PF04083">
    <property type="entry name" value="Abhydro_lipase"/>
    <property type="match status" value="1"/>
</dbReference>
<dbReference type="EMBL" id="JAPWDV010000002">
    <property type="protein sequence ID" value="KAJ6220764.1"/>
    <property type="molecule type" value="Genomic_DNA"/>
</dbReference>
<dbReference type="Gene3D" id="3.40.50.1820">
    <property type="entry name" value="alpha/beta hydrolase"/>
    <property type="match status" value="1"/>
</dbReference>
<dbReference type="InterPro" id="IPR006693">
    <property type="entry name" value="AB_hydrolase_lipase"/>
</dbReference>
<protein>
    <recommendedName>
        <fullName evidence="2">Partial AB-hydrolase lipase domain-containing protein</fullName>
    </recommendedName>
</protein>
<feature type="chain" id="PRO_5040108848" description="Partial AB-hydrolase lipase domain-containing protein" evidence="1">
    <location>
        <begin position="28"/>
        <end position="354"/>
    </location>
</feature>
<organism evidence="3 4">
    <name type="scientific">Blomia tropicalis</name>
    <name type="common">Mite</name>
    <dbReference type="NCBI Taxonomy" id="40697"/>
    <lineage>
        <taxon>Eukaryota</taxon>
        <taxon>Metazoa</taxon>
        <taxon>Ecdysozoa</taxon>
        <taxon>Arthropoda</taxon>
        <taxon>Chelicerata</taxon>
        <taxon>Arachnida</taxon>
        <taxon>Acari</taxon>
        <taxon>Acariformes</taxon>
        <taxon>Sarcoptiformes</taxon>
        <taxon>Astigmata</taxon>
        <taxon>Glycyphagoidea</taxon>
        <taxon>Echimyopodidae</taxon>
        <taxon>Blomia</taxon>
    </lineage>
</organism>
<evidence type="ECO:0000313" key="4">
    <source>
        <dbReference type="Proteomes" id="UP001142055"/>
    </source>
</evidence>
<name>A0A9Q0RNG6_BLOTA</name>
<dbReference type="Proteomes" id="UP001142055">
    <property type="component" value="Chromosome 2"/>
</dbReference>
<proteinExistence type="predicted"/>
<gene>
    <name evidence="3" type="ORF">RDWZM_006576</name>
</gene>
<comment type="caution">
    <text evidence="3">The sequence shown here is derived from an EMBL/GenBank/DDBJ whole genome shotgun (WGS) entry which is preliminary data.</text>
</comment>
<evidence type="ECO:0000256" key="1">
    <source>
        <dbReference type="SAM" id="SignalP"/>
    </source>
</evidence>
<dbReference type="AlphaFoldDB" id="A0A9Q0RNG6"/>
<feature type="signal peptide" evidence="1">
    <location>
        <begin position="1"/>
        <end position="27"/>
    </location>
</feature>
<dbReference type="GO" id="GO:0006629">
    <property type="term" value="P:lipid metabolic process"/>
    <property type="evidence" value="ECO:0007669"/>
    <property type="project" value="InterPro"/>
</dbReference>
<dbReference type="PANTHER" id="PTHR11005">
    <property type="entry name" value="LYSOSOMAL ACID LIPASE-RELATED"/>
    <property type="match status" value="1"/>
</dbReference>
<keyword evidence="1" id="KW-0732">Signal</keyword>
<dbReference type="InterPro" id="IPR029058">
    <property type="entry name" value="AB_hydrolase_fold"/>
</dbReference>